<dbReference type="RefSeq" id="WP_330500564.1">
    <property type="nucleotide sequence ID" value="NZ_JAZDWZ010000002.1"/>
</dbReference>
<comment type="caution">
    <text evidence="2">The sequence shown here is derived from an EMBL/GenBank/DDBJ whole genome shotgun (WGS) entry which is preliminary data.</text>
</comment>
<evidence type="ECO:0000313" key="3">
    <source>
        <dbReference type="Proteomes" id="UP001344817"/>
    </source>
</evidence>
<sequence>MNNHDKLKSKFYKLKFATHISLAISLVNLVAEILLICVFVIFNKQNLKAEDLHPLSIKGAITTFSYILFYSFFFFGFFALVAVFIYKSAFWDVVNTNDLQQKFTHFKKMNTIINVFLFLGIFNVIFFLVALIILKVQQKQLQKNINLSQF</sequence>
<keyword evidence="1" id="KW-0472">Membrane</keyword>
<accession>A0ABU7MKV3</accession>
<evidence type="ECO:0000256" key="1">
    <source>
        <dbReference type="SAM" id="Phobius"/>
    </source>
</evidence>
<evidence type="ECO:0000313" key="2">
    <source>
        <dbReference type="EMBL" id="MEE3928152.1"/>
    </source>
</evidence>
<proteinExistence type="predicted"/>
<dbReference type="EMBL" id="JAZDWZ010000002">
    <property type="protein sequence ID" value="MEE3928152.1"/>
    <property type="molecule type" value="Genomic_DNA"/>
</dbReference>
<gene>
    <name evidence="2" type="ORF">V2E24_00990</name>
</gene>
<keyword evidence="1" id="KW-1133">Transmembrane helix</keyword>
<keyword evidence="1" id="KW-0812">Transmembrane</keyword>
<feature type="transmembrane region" description="Helical" evidence="1">
    <location>
        <begin position="63"/>
        <end position="86"/>
    </location>
</feature>
<feature type="transmembrane region" description="Helical" evidence="1">
    <location>
        <begin position="112"/>
        <end position="134"/>
    </location>
</feature>
<organism evidence="2 3">
    <name type="scientific">Mycoplasmopsis ciconiae</name>
    <dbReference type="NCBI Taxonomy" id="561067"/>
    <lineage>
        <taxon>Bacteria</taxon>
        <taxon>Bacillati</taxon>
        <taxon>Mycoplasmatota</taxon>
        <taxon>Mycoplasmoidales</taxon>
        <taxon>Metamycoplasmataceae</taxon>
        <taxon>Mycoplasmopsis</taxon>
    </lineage>
</organism>
<dbReference type="Proteomes" id="UP001344817">
    <property type="component" value="Unassembled WGS sequence"/>
</dbReference>
<protein>
    <submittedName>
        <fullName evidence="2">Uncharacterized protein</fullName>
    </submittedName>
</protein>
<feature type="transmembrane region" description="Helical" evidence="1">
    <location>
        <begin position="20"/>
        <end position="42"/>
    </location>
</feature>
<reference evidence="2" key="1">
    <citation type="submission" date="2024-01" db="EMBL/GenBank/DDBJ databases">
        <title>Genome sequence of Mycoplasma ciconiae type strain DSM 25251.</title>
        <authorList>
            <person name="Spergser J."/>
        </authorList>
    </citation>
    <scope>NUCLEOTIDE SEQUENCE [LARGE SCALE GENOMIC DNA]</scope>
    <source>
        <strain evidence="2">DSM 25251</strain>
    </source>
</reference>
<keyword evidence="3" id="KW-1185">Reference proteome</keyword>
<name>A0ABU7MKV3_9BACT</name>